<accession>A0ACC1RNV5</accession>
<proteinExistence type="predicted"/>
<organism evidence="1 2">
    <name type="scientific">Phlebia brevispora</name>
    <dbReference type="NCBI Taxonomy" id="194682"/>
    <lineage>
        <taxon>Eukaryota</taxon>
        <taxon>Fungi</taxon>
        <taxon>Dikarya</taxon>
        <taxon>Basidiomycota</taxon>
        <taxon>Agaricomycotina</taxon>
        <taxon>Agaricomycetes</taxon>
        <taxon>Polyporales</taxon>
        <taxon>Meruliaceae</taxon>
        <taxon>Phlebia</taxon>
    </lineage>
</organism>
<dbReference type="EMBL" id="JANHOG010002536">
    <property type="protein sequence ID" value="KAJ3522424.1"/>
    <property type="molecule type" value="Genomic_DNA"/>
</dbReference>
<evidence type="ECO:0000313" key="1">
    <source>
        <dbReference type="EMBL" id="KAJ3522424.1"/>
    </source>
</evidence>
<name>A0ACC1RNV5_9APHY</name>
<comment type="caution">
    <text evidence="1">The sequence shown here is derived from an EMBL/GenBank/DDBJ whole genome shotgun (WGS) entry which is preliminary data.</text>
</comment>
<keyword evidence="2" id="KW-1185">Reference proteome</keyword>
<gene>
    <name evidence="1" type="ORF">NM688_g8877</name>
</gene>
<sequence>MERRLTGGVIAPTRSGSPSPTTVSYNQRNFDSFIEKGSVESEGETIVPPYSSLSHTARLSLSSRKLFPYPGSWVPVWKTFPLKVFRGPEFTYLKIQADWDDEMLLRELGKTYDKLRTVWRKWFSLRSVSSITLVMADHSFYHPQRIGPAGVSPSKNMRLRYLLANPQLSKDRYEFMQVFTARTDVGIEFVERFQLTRIAIAVLVPVALSLIVGVVYSAITGDVSSGFTISGYMTSAYIVCLLLIGILNVVE</sequence>
<dbReference type="Proteomes" id="UP001148662">
    <property type="component" value="Unassembled WGS sequence"/>
</dbReference>
<protein>
    <submittedName>
        <fullName evidence="1">Uncharacterized protein</fullName>
    </submittedName>
</protein>
<evidence type="ECO:0000313" key="2">
    <source>
        <dbReference type="Proteomes" id="UP001148662"/>
    </source>
</evidence>
<reference evidence="1" key="1">
    <citation type="submission" date="2022-07" db="EMBL/GenBank/DDBJ databases">
        <title>Genome Sequence of Phlebia brevispora.</title>
        <authorList>
            <person name="Buettner E."/>
        </authorList>
    </citation>
    <scope>NUCLEOTIDE SEQUENCE</scope>
    <source>
        <strain evidence="1">MPL23</strain>
    </source>
</reference>